<dbReference type="InterPro" id="IPR051298">
    <property type="entry name" value="Heme_transport/Cell_adhesion"/>
</dbReference>
<feature type="compositionally biased region" description="Basic residues" evidence="8">
    <location>
        <begin position="367"/>
        <end position="398"/>
    </location>
</feature>
<evidence type="ECO:0000256" key="3">
    <source>
        <dbReference type="ARBA" id="ARBA00022729"/>
    </source>
</evidence>
<keyword evidence="6" id="KW-0325">Glycoprotein</keyword>
<dbReference type="PANTHER" id="PTHR22917">
    <property type="entry name" value="HEMOPEXIN DOMAIN-CONTAINING PROTEIN"/>
    <property type="match status" value="1"/>
</dbReference>
<keyword evidence="5" id="KW-1015">Disulfide bond</keyword>
<evidence type="ECO:0000256" key="5">
    <source>
        <dbReference type="ARBA" id="ARBA00023157"/>
    </source>
</evidence>
<dbReference type="PROSITE" id="PS51642">
    <property type="entry name" value="HEMOPEXIN_2"/>
    <property type="match status" value="3"/>
</dbReference>
<dbReference type="Gene3D" id="2.110.10.10">
    <property type="entry name" value="Hemopexin-like domain"/>
    <property type="match status" value="1"/>
</dbReference>
<feature type="region of interest" description="Disordered" evidence="8">
    <location>
        <begin position="1"/>
        <end position="79"/>
    </location>
</feature>
<feature type="repeat" description="Hemopexin" evidence="7">
    <location>
        <begin position="155"/>
        <end position="199"/>
    </location>
</feature>
<comment type="subcellular location">
    <subcellularLocation>
        <location evidence="1">Secreted</location>
    </subcellularLocation>
</comment>
<reference evidence="9 10" key="1">
    <citation type="submission" date="2017-08" db="EMBL/GenBank/DDBJ databases">
        <title>USMARCv1.0.</title>
        <authorList>
            <person name="Hannum G.I."/>
            <person name="Koren S."/>
            <person name="Schroeder S.G."/>
            <person name="Chin S.C."/>
            <person name="Nonneman D.J."/>
            <person name="Becker S.A."/>
            <person name="Rosen B.D."/>
            <person name="Bickhart D.M."/>
            <person name="Putnam N.H."/>
            <person name="Green R.E."/>
            <person name="Tuggle C.K."/>
            <person name="Liu H."/>
            <person name="Rohrer G.A."/>
            <person name="Warr A."/>
            <person name="Hall R."/>
            <person name="Kim K."/>
            <person name="Hume D.A."/>
            <person name="Talbot R."/>
            <person name="Chow W."/>
            <person name="Howe K."/>
            <person name="Schwartz A.S."/>
            <person name="Watson M."/>
            <person name="Archibald A.L."/>
            <person name="Phillippy A.M."/>
            <person name="Smith T.P.L."/>
        </authorList>
    </citation>
    <scope>NUCLEOTIDE SEQUENCE [LARGE SCALE GENOMIC DNA]</scope>
</reference>
<dbReference type="InterPro" id="IPR018486">
    <property type="entry name" value="Hemopexin_CS"/>
</dbReference>
<dbReference type="SMART" id="SM00120">
    <property type="entry name" value="HX"/>
    <property type="match status" value="3"/>
</dbReference>
<keyword evidence="2" id="KW-0964">Secreted</keyword>
<dbReference type="InterPro" id="IPR018487">
    <property type="entry name" value="Hemopexin-like_repeat"/>
</dbReference>
<protein>
    <recommendedName>
        <fullName evidence="11">Vitronectin</fullName>
    </recommendedName>
</protein>
<dbReference type="Proteomes" id="UP000314985">
    <property type="component" value="Chromosome 12"/>
</dbReference>
<dbReference type="Pfam" id="PF00045">
    <property type="entry name" value="Hemopexin"/>
    <property type="match status" value="3"/>
</dbReference>
<proteinExistence type="predicted"/>
<dbReference type="GO" id="GO:0005576">
    <property type="term" value="C:extracellular region"/>
    <property type="evidence" value="ECO:0007669"/>
    <property type="project" value="UniProtKB-SubCell"/>
</dbReference>
<feature type="repeat" description="Hemopexin" evidence="7">
    <location>
        <begin position="248"/>
        <end position="305"/>
    </location>
</feature>
<dbReference type="PANTHER" id="PTHR22917:SF3">
    <property type="entry name" value="VITRONECTIN"/>
    <property type="match status" value="1"/>
</dbReference>
<feature type="region of interest" description="Disordered" evidence="8">
    <location>
        <begin position="358"/>
        <end position="406"/>
    </location>
</feature>
<feature type="compositionally biased region" description="Low complexity" evidence="8">
    <location>
        <begin position="41"/>
        <end position="55"/>
    </location>
</feature>
<sequence>VWPGLGGASCHTPSPQSRARAAAQTASLPKGSVSVTSCALTTRAAAPTTWPSASPKVRSEGLGGPGVPSAAGDSPPPSLSAVTRGDVFLQPDDEYRAYDYHEETRHNTSVQEEQRIPVLLAKTEETPVLKPEEEAPPPGPQTDDLGVSEEELCSGKPFDAFTNLKNGSVFAFRGLYCYELDEKAVRPGYPKLIQDVWGIKGPIDAAFTRINCQGKTYLFKGSQYWRFDDGVLDPNYPREISEGFKGIPDDVDAALALPAHSYSGRERVYFFKGKQYWEYVFQQQPSREECEGSSPSDVFAHFALMQRDSWEDIFRLLFWSHSFGGAIEPRIISQDWLGLPEQVDAAMAGQIYISGSALKPSQPKMTKSARRSGKRYRSRRGRGRGRGHSRSQKSHRQSRSTWLPWFSSEETGPGGYNYDDYKMDWLVPATCEPIQSVYFFSGGGNPCQPCSWPCQDFPAVPGPQGLNIAHEW</sequence>
<evidence type="ECO:0000256" key="6">
    <source>
        <dbReference type="ARBA" id="ARBA00023180"/>
    </source>
</evidence>
<evidence type="ECO:0000256" key="7">
    <source>
        <dbReference type="PROSITE-ProRule" id="PRU01011"/>
    </source>
</evidence>
<accession>A0A4X1TP90</accession>
<evidence type="ECO:0000313" key="9">
    <source>
        <dbReference type="Ensembl" id="ENSSSCP00070018021.1"/>
    </source>
</evidence>
<dbReference type="InterPro" id="IPR000585">
    <property type="entry name" value="Hemopexin-like_dom"/>
</dbReference>
<feature type="compositionally biased region" description="Low complexity" evidence="8">
    <location>
        <begin position="12"/>
        <end position="26"/>
    </location>
</feature>
<keyword evidence="4" id="KW-0677">Repeat</keyword>
<evidence type="ECO:0008006" key="11">
    <source>
        <dbReference type="Google" id="ProtNLM"/>
    </source>
</evidence>
<evidence type="ECO:0000256" key="4">
    <source>
        <dbReference type="ARBA" id="ARBA00022737"/>
    </source>
</evidence>
<reference evidence="9" key="2">
    <citation type="submission" date="2025-08" db="UniProtKB">
        <authorList>
            <consortium name="Ensembl"/>
        </authorList>
    </citation>
    <scope>IDENTIFICATION</scope>
</reference>
<evidence type="ECO:0000256" key="2">
    <source>
        <dbReference type="ARBA" id="ARBA00022525"/>
    </source>
</evidence>
<name>A0A4X1TP90_PIG</name>
<keyword evidence="3" id="KW-0732">Signal</keyword>
<dbReference type="InterPro" id="IPR036375">
    <property type="entry name" value="Hemopexin-like_dom_sf"/>
</dbReference>
<dbReference type="Ensembl" id="ENSSSCT00070021772.1">
    <property type="protein sequence ID" value="ENSSSCP00070018021.1"/>
    <property type="gene ID" value="ENSSSCG00070011180.1"/>
</dbReference>
<organism evidence="9 10">
    <name type="scientific">Sus scrofa</name>
    <name type="common">Pig</name>
    <dbReference type="NCBI Taxonomy" id="9823"/>
    <lineage>
        <taxon>Eukaryota</taxon>
        <taxon>Metazoa</taxon>
        <taxon>Chordata</taxon>
        <taxon>Craniata</taxon>
        <taxon>Vertebrata</taxon>
        <taxon>Euteleostomi</taxon>
        <taxon>Mammalia</taxon>
        <taxon>Eutheria</taxon>
        <taxon>Laurasiatheria</taxon>
        <taxon>Artiodactyla</taxon>
        <taxon>Suina</taxon>
        <taxon>Suidae</taxon>
        <taxon>Sus</taxon>
    </lineage>
</organism>
<dbReference type="AlphaFoldDB" id="A0A4X1TP90"/>
<dbReference type="PROSITE" id="PS00024">
    <property type="entry name" value="HEMOPEXIN"/>
    <property type="match status" value="1"/>
</dbReference>
<evidence type="ECO:0000256" key="8">
    <source>
        <dbReference type="SAM" id="MobiDB-lite"/>
    </source>
</evidence>
<evidence type="ECO:0000256" key="1">
    <source>
        <dbReference type="ARBA" id="ARBA00004613"/>
    </source>
</evidence>
<dbReference type="CDD" id="cd00094">
    <property type="entry name" value="HX"/>
    <property type="match status" value="1"/>
</dbReference>
<dbReference type="SUPFAM" id="SSF50923">
    <property type="entry name" value="Hemopexin-like domain"/>
    <property type="match status" value="2"/>
</dbReference>
<evidence type="ECO:0000313" key="10">
    <source>
        <dbReference type="Proteomes" id="UP000314985"/>
    </source>
</evidence>
<feature type="repeat" description="Hemopexin" evidence="7">
    <location>
        <begin position="200"/>
        <end position="247"/>
    </location>
</feature>